<dbReference type="SUPFAM" id="SSF74650">
    <property type="entry name" value="Galactose mutarotase-like"/>
    <property type="match status" value="1"/>
</dbReference>
<feature type="domain" description="Glycoside hydrolase family 31 TIM barrel" evidence="4">
    <location>
        <begin position="236"/>
        <end position="558"/>
    </location>
</feature>
<dbReference type="Pfam" id="PF13802">
    <property type="entry name" value="Gal_mutarotas_2"/>
    <property type="match status" value="1"/>
</dbReference>
<organism evidence="7 8">
    <name type="scientific">Thalassobacterium sedimentorum</name>
    <dbReference type="NCBI Taxonomy" id="3041258"/>
    <lineage>
        <taxon>Bacteria</taxon>
        <taxon>Pseudomonadati</taxon>
        <taxon>Verrucomicrobiota</taxon>
        <taxon>Opitutia</taxon>
        <taxon>Puniceicoccales</taxon>
        <taxon>Coraliomargaritaceae</taxon>
        <taxon>Thalassobacterium</taxon>
    </lineage>
</organism>
<dbReference type="Pfam" id="PF21365">
    <property type="entry name" value="Glyco_hydro_31_3rd"/>
    <property type="match status" value="1"/>
</dbReference>
<dbReference type="Pfam" id="PF01055">
    <property type="entry name" value="Glyco_hydro_31_2nd"/>
    <property type="match status" value="1"/>
</dbReference>
<dbReference type="PANTHER" id="PTHR22762:SF120">
    <property type="entry name" value="HETEROGLYCAN GLUCOSIDASE 1"/>
    <property type="match status" value="1"/>
</dbReference>
<dbReference type="Gene3D" id="2.60.40.1760">
    <property type="entry name" value="glycosyl hydrolase (family 31)"/>
    <property type="match status" value="1"/>
</dbReference>
<dbReference type="Gene3D" id="3.20.20.80">
    <property type="entry name" value="Glycosidases"/>
    <property type="match status" value="2"/>
</dbReference>
<feature type="domain" description="Glycoside hydrolase family 31 N-terminal" evidence="5">
    <location>
        <begin position="98"/>
        <end position="180"/>
    </location>
</feature>
<evidence type="ECO:0000313" key="8">
    <source>
        <dbReference type="Proteomes" id="UP001243717"/>
    </source>
</evidence>
<dbReference type="Gene3D" id="2.60.40.4040">
    <property type="match status" value="1"/>
</dbReference>
<dbReference type="InterPro" id="IPR000322">
    <property type="entry name" value="Glyco_hydro_31_TIM"/>
</dbReference>
<evidence type="ECO:0000259" key="6">
    <source>
        <dbReference type="Pfam" id="PF21365"/>
    </source>
</evidence>
<evidence type="ECO:0000259" key="4">
    <source>
        <dbReference type="Pfam" id="PF01055"/>
    </source>
</evidence>
<proteinExistence type="inferred from homology"/>
<evidence type="ECO:0000256" key="1">
    <source>
        <dbReference type="ARBA" id="ARBA00007806"/>
    </source>
</evidence>
<evidence type="ECO:0000313" key="7">
    <source>
        <dbReference type="EMBL" id="MDQ8193913.1"/>
    </source>
</evidence>
<keyword evidence="2" id="KW-0326">Glycosidase</keyword>
<keyword evidence="8" id="KW-1185">Reference proteome</keyword>
<accession>A0ABU1AJX8</accession>
<dbReference type="RefSeq" id="WP_308984400.1">
    <property type="nucleotide sequence ID" value="NZ_JARXIC010000007.1"/>
</dbReference>
<evidence type="ECO:0000256" key="3">
    <source>
        <dbReference type="SAM" id="MobiDB-lite"/>
    </source>
</evidence>
<sequence>MYFNKIPPAANFQNQPAEAPEKQRTSTLTTLGEGLFRYTIRAPQWQQKSQANLDEDIFKPDSCGARITADSKSGLLLKLNNQTLLRSFAGREFGILGQKWAMSFEYNTSMRFYGLGEKNDRLEKTGGIYKFWNTDTIGDFGTTRVRTEPTDPMYVSIPYVLITQESGCVGILINNPHATFMNLAAKENIANLLDAKDNEQQTIHIGAYDGTPDIYFIIGDSPRSVTRKLQRLCGTTPLPPLWSLGYQQCRWGYRDLDDLEALDRKFDELEIPCDGLWLDIDYMDAYKVFTVVDDGFKGHRARIQALKANGRRIIPIIDPGVKYCTGYSTFEDGRNKDIFCKTAEGGIYSGFVWPGRTAFPDYSQEKARTWWAEQLQNYTLDYLFDGYWLDMNDPSTGSAELEDMRFNNGQDDHSSFHNQYAYGMQQASRRGLTAAIGQKRPFILSRSGFISSSRYSAIWTGDNWSNYFHLKASINMSLNLSLSGLPFNGPDVPGFEGDATPELAVDWFKAGFLFPFFRNHSAANTRQQEPWAFEDPYRQVIIHYIRLRYKLLPYLYNLFICHTESGDPILRPLFYEFTDTAGRLDTIEDQFMIGPSIMQAPIVNENESERSIALPTCNWFDAGSGQWIENKRQIQAITNIESTPLFIRDGAILAMRPGELTKQCSDLSNIECHIFISEHNTKTVTWDYRFDDGETINAPQAHVRLQFSQQGDNTLHVNCQQLSLGAQDLHIHFVTYHNYHSICLQHKDDIISIPSKEHSLNLTGQKLAAYRSPSYTLTATSIQPRPDQAIAFTN</sequence>
<dbReference type="InterPro" id="IPR025887">
    <property type="entry name" value="Glyco_hydro_31_N_dom"/>
</dbReference>
<feature type="domain" description="Glycosyl hydrolase family 31 C-terminal" evidence="6">
    <location>
        <begin position="566"/>
        <end position="653"/>
    </location>
</feature>
<keyword evidence="2 7" id="KW-0378">Hydrolase</keyword>
<gene>
    <name evidence="7" type="ORF">QEH59_05725</name>
</gene>
<dbReference type="SUPFAM" id="SSF51011">
    <property type="entry name" value="Glycosyl hydrolase domain"/>
    <property type="match status" value="1"/>
</dbReference>
<dbReference type="GO" id="GO:0016787">
    <property type="term" value="F:hydrolase activity"/>
    <property type="evidence" value="ECO:0007669"/>
    <property type="project" value="UniProtKB-KW"/>
</dbReference>
<dbReference type="SUPFAM" id="SSF51445">
    <property type="entry name" value="(Trans)glycosidases"/>
    <property type="match status" value="1"/>
</dbReference>
<evidence type="ECO:0000259" key="5">
    <source>
        <dbReference type="Pfam" id="PF13802"/>
    </source>
</evidence>
<protein>
    <submittedName>
        <fullName evidence="7">Glycoside hydrolase family 31 protein</fullName>
    </submittedName>
</protein>
<evidence type="ECO:0000256" key="2">
    <source>
        <dbReference type="RuleBase" id="RU361185"/>
    </source>
</evidence>
<dbReference type="Proteomes" id="UP001243717">
    <property type="component" value="Unassembled WGS sequence"/>
</dbReference>
<dbReference type="PANTHER" id="PTHR22762">
    <property type="entry name" value="ALPHA-GLUCOSIDASE"/>
    <property type="match status" value="1"/>
</dbReference>
<name>A0ABU1AJX8_9BACT</name>
<feature type="region of interest" description="Disordered" evidence="3">
    <location>
        <begin position="1"/>
        <end position="24"/>
    </location>
</feature>
<dbReference type="InterPro" id="IPR011013">
    <property type="entry name" value="Gal_mutarotase_sf_dom"/>
</dbReference>
<dbReference type="EMBL" id="JARXIC010000007">
    <property type="protein sequence ID" value="MDQ8193913.1"/>
    <property type="molecule type" value="Genomic_DNA"/>
</dbReference>
<reference evidence="7 8" key="1">
    <citation type="submission" date="2023-04" db="EMBL/GenBank/DDBJ databases">
        <title>A novel bacteria isolated from coastal sediment.</title>
        <authorList>
            <person name="Liu X.-J."/>
            <person name="Du Z.-J."/>
        </authorList>
    </citation>
    <scope>NUCLEOTIDE SEQUENCE [LARGE SCALE GENOMIC DNA]</scope>
    <source>
        <strain evidence="7 8">SDUM461004</strain>
    </source>
</reference>
<comment type="caution">
    <text evidence="7">The sequence shown here is derived from an EMBL/GenBank/DDBJ whole genome shotgun (WGS) entry which is preliminary data.</text>
</comment>
<comment type="similarity">
    <text evidence="1 2">Belongs to the glycosyl hydrolase 31 family.</text>
</comment>
<dbReference type="InterPro" id="IPR017853">
    <property type="entry name" value="GH"/>
</dbReference>
<dbReference type="CDD" id="cd14752">
    <property type="entry name" value="GH31_N"/>
    <property type="match status" value="1"/>
</dbReference>
<dbReference type="InterPro" id="IPR048395">
    <property type="entry name" value="Glyco_hydro_31_C"/>
</dbReference>